<keyword evidence="2" id="KW-1185">Reference proteome</keyword>
<evidence type="ECO:0000313" key="1">
    <source>
        <dbReference type="EMBL" id="GBL73897.1"/>
    </source>
</evidence>
<organism evidence="1 2">
    <name type="scientific">Araneus ventricosus</name>
    <name type="common">Orbweaver spider</name>
    <name type="synonym">Epeira ventricosa</name>
    <dbReference type="NCBI Taxonomy" id="182803"/>
    <lineage>
        <taxon>Eukaryota</taxon>
        <taxon>Metazoa</taxon>
        <taxon>Ecdysozoa</taxon>
        <taxon>Arthropoda</taxon>
        <taxon>Chelicerata</taxon>
        <taxon>Arachnida</taxon>
        <taxon>Araneae</taxon>
        <taxon>Araneomorphae</taxon>
        <taxon>Entelegynae</taxon>
        <taxon>Araneoidea</taxon>
        <taxon>Araneidae</taxon>
        <taxon>Araneus</taxon>
    </lineage>
</organism>
<accession>A0A4Y2A2X5</accession>
<gene>
    <name evidence="1" type="ORF">AVEN_230842_1</name>
</gene>
<protein>
    <submittedName>
        <fullName evidence="1">Uncharacterized protein</fullName>
    </submittedName>
</protein>
<name>A0A4Y2A2X5_ARAVE</name>
<dbReference type="AlphaFoldDB" id="A0A4Y2A2X5"/>
<reference evidence="1 2" key="1">
    <citation type="journal article" date="2019" name="Sci. Rep.">
        <title>Orb-weaving spider Araneus ventricosus genome elucidates the spidroin gene catalogue.</title>
        <authorList>
            <person name="Kono N."/>
            <person name="Nakamura H."/>
            <person name="Ohtoshi R."/>
            <person name="Moran D.A.P."/>
            <person name="Shinohara A."/>
            <person name="Yoshida Y."/>
            <person name="Fujiwara M."/>
            <person name="Mori M."/>
            <person name="Tomita M."/>
            <person name="Arakawa K."/>
        </authorList>
    </citation>
    <scope>NUCLEOTIDE SEQUENCE [LARGE SCALE GENOMIC DNA]</scope>
</reference>
<dbReference type="Proteomes" id="UP000499080">
    <property type="component" value="Unassembled WGS sequence"/>
</dbReference>
<comment type="caution">
    <text evidence="1">The sequence shown here is derived from an EMBL/GenBank/DDBJ whole genome shotgun (WGS) entry which is preliminary data.</text>
</comment>
<dbReference type="OrthoDB" id="6694091at2759"/>
<sequence length="97" mass="11466">MLRRENIDVVEMIDETRQAIVEMRSDKGFQQALVDARDLFNSIETEAEFQEPEARPLKKSSNMIMKFQMKLLQRDVTINSLQERLELNATYEKLVFI</sequence>
<proteinExistence type="predicted"/>
<dbReference type="EMBL" id="BGPR01000004">
    <property type="protein sequence ID" value="GBL73897.1"/>
    <property type="molecule type" value="Genomic_DNA"/>
</dbReference>
<evidence type="ECO:0000313" key="2">
    <source>
        <dbReference type="Proteomes" id="UP000499080"/>
    </source>
</evidence>